<dbReference type="EMBL" id="KV440971">
    <property type="protein sequence ID" value="OAD81120.1"/>
    <property type="molecule type" value="Genomic_DNA"/>
</dbReference>
<name>A0A163ERS1_PHYB8</name>
<evidence type="ECO:0000256" key="4">
    <source>
        <dbReference type="SAM" id="MobiDB-lite"/>
    </source>
</evidence>
<dbReference type="Gene3D" id="1.10.340.30">
    <property type="entry name" value="Hypothetical protein, domain 2"/>
    <property type="match status" value="1"/>
</dbReference>
<dbReference type="Pfam" id="PF00730">
    <property type="entry name" value="HhH-GPD"/>
    <property type="match status" value="1"/>
</dbReference>
<feature type="region of interest" description="Disordered" evidence="4">
    <location>
        <begin position="28"/>
        <end position="59"/>
    </location>
</feature>
<dbReference type="SUPFAM" id="SSF48150">
    <property type="entry name" value="DNA-glycosylase"/>
    <property type="match status" value="1"/>
</dbReference>
<dbReference type="CDD" id="cd00056">
    <property type="entry name" value="ENDO3c"/>
    <property type="match status" value="1"/>
</dbReference>
<dbReference type="FunFam" id="1.10.340.30:FF:000004">
    <property type="entry name" value="DNA-3-methyladenine glycosylase II"/>
    <property type="match status" value="1"/>
</dbReference>
<dbReference type="Gene3D" id="1.10.1670.40">
    <property type="match status" value="1"/>
</dbReference>
<protein>
    <recommendedName>
        <fullName evidence="5">HhH-GPD domain-containing protein</fullName>
    </recommendedName>
</protein>
<evidence type="ECO:0000313" key="7">
    <source>
        <dbReference type="Proteomes" id="UP000077315"/>
    </source>
</evidence>
<dbReference type="FunCoup" id="A0A163ERS1">
    <property type="interactions" value="16"/>
</dbReference>
<dbReference type="GO" id="GO:0032993">
    <property type="term" value="C:protein-DNA complex"/>
    <property type="evidence" value="ECO:0007669"/>
    <property type="project" value="TreeGrafter"/>
</dbReference>
<proteinExistence type="inferred from homology"/>
<evidence type="ECO:0000256" key="1">
    <source>
        <dbReference type="ARBA" id="ARBA00010817"/>
    </source>
</evidence>
<dbReference type="GO" id="GO:0043916">
    <property type="term" value="F:DNA-7-methylguanine glycosylase activity"/>
    <property type="evidence" value="ECO:0007669"/>
    <property type="project" value="TreeGrafter"/>
</dbReference>
<dbReference type="PANTHER" id="PTHR43003">
    <property type="entry name" value="DNA-3-METHYLADENINE GLYCOSYLASE"/>
    <property type="match status" value="1"/>
</dbReference>
<comment type="similarity">
    <text evidence="1">Belongs to the alkylbase DNA glycosidase AlkA family.</text>
</comment>
<evidence type="ECO:0000256" key="2">
    <source>
        <dbReference type="ARBA" id="ARBA00022763"/>
    </source>
</evidence>
<evidence type="ECO:0000259" key="5">
    <source>
        <dbReference type="SMART" id="SM00478"/>
    </source>
</evidence>
<keyword evidence="2" id="KW-0227">DNA damage</keyword>
<reference evidence="7" key="1">
    <citation type="submission" date="2015-06" db="EMBL/GenBank/DDBJ databases">
        <title>Expansion of signal transduction pathways in fungi by whole-genome duplication.</title>
        <authorList>
            <consortium name="DOE Joint Genome Institute"/>
            <person name="Corrochano L.M."/>
            <person name="Kuo A."/>
            <person name="Marcet-Houben M."/>
            <person name="Polaino S."/>
            <person name="Salamov A."/>
            <person name="Villalobos J.M."/>
            <person name="Alvarez M.I."/>
            <person name="Avalos J."/>
            <person name="Benito E.P."/>
            <person name="Benoit I."/>
            <person name="Burger G."/>
            <person name="Camino L.P."/>
            <person name="Canovas D."/>
            <person name="Cerda-Olmedo E."/>
            <person name="Cheng J.-F."/>
            <person name="Dominguez A."/>
            <person name="Elias M."/>
            <person name="Eslava A.P."/>
            <person name="Glaser F."/>
            <person name="Grimwood J."/>
            <person name="Gutierrez G."/>
            <person name="Heitman J."/>
            <person name="Henrissat B."/>
            <person name="Iturriaga E.A."/>
            <person name="Lang B.F."/>
            <person name="Lavin J.L."/>
            <person name="Lee S."/>
            <person name="Li W."/>
            <person name="Lindquist E."/>
            <person name="Lopez-Garcia S."/>
            <person name="Luque E.M."/>
            <person name="Marcos A.T."/>
            <person name="Martin J."/>
            <person name="McCluskey K."/>
            <person name="Medina H.R."/>
            <person name="Miralles-Duran A."/>
            <person name="Miyazaki A."/>
            <person name="Munoz-Torres E."/>
            <person name="Oguiza J.A."/>
            <person name="Ohm R."/>
            <person name="Olmedo M."/>
            <person name="Orejas M."/>
            <person name="Ortiz-Castellanos L."/>
            <person name="Pisabarro A.G."/>
            <person name="Rodriguez-Romero J."/>
            <person name="Ruiz-Herrera J."/>
            <person name="Ruiz-Vazquez R."/>
            <person name="Sanz C."/>
            <person name="Schackwitz W."/>
            <person name="Schmutz J."/>
            <person name="Shahriari M."/>
            <person name="Shelest E."/>
            <person name="Silva-Franco F."/>
            <person name="Soanes D."/>
            <person name="Syed K."/>
            <person name="Tagua V.G."/>
            <person name="Talbot N.J."/>
            <person name="Thon M."/>
            <person name="De vries R.P."/>
            <person name="Wiebenga A."/>
            <person name="Yadav J.S."/>
            <person name="Braun E.L."/>
            <person name="Baker S."/>
            <person name="Garre V."/>
            <person name="Horwitz B."/>
            <person name="Torres-Martinez S."/>
            <person name="Idnurm A."/>
            <person name="Herrera-Estrella A."/>
            <person name="Gabaldon T."/>
            <person name="Grigoriev I.V."/>
        </authorList>
    </citation>
    <scope>NUCLEOTIDE SEQUENCE [LARGE SCALE GENOMIC DNA]</scope>
    <source>
        <strain evidence="7">NRRL 1555(-)</strain>
    </source>
</reference>
<dbReference type="InterPro" id="IPR051912">
    <property type="entry name" value="Alkylbase_DNA_Glycosylase/TA"/>
</dbReference>
<dbReference type="GO" id="GO:0032131">
    <property type="term" value="F:alkylated DNA binding"/>
    <property type="evidence" value="ECO:0007669"/>
    <property type="project" value="TreeGrafter"/>
</dbReference>
<keyword evidence="7" id="KW-1185">Reference proteome</keyword>
<dbReference type="AlphaFoldDB" id="A0A163ERS1"/>
<dbReference type="SMART" id="SM00478">
    <property type="entry name" value="ENDO3c"/>
    <property type="match status" value="1"/>
</dbReference>
<evidence type="ECO:0000313" key="6">
    <source>
        <dbReference type="EMBL" id="OAD81120.1"/>
    </source>
</evidence>
<dbReference type="GO" id="GO:0005634">
    <property type="term" value="C:nucleus"/>
    <property type="evidence" value="ECO:0007669"/>
    <property type="project" value="TreeGrafter"/>
</dbReference>
<dbReference type="RefSeq" id="XP_018299160.1">
    <property type="nucleotide sequence ID" value="XM_018440213.1"/>
</dbReference>
<dbReference type="Proteomes" id="UP000077315">
    <property type="component" value="Unassembled WGS sequence"/>
</dbReference>
<dbReference type="GO" id="GO:0006307">
    <property type="term" value="P:DNA alkylation repair"/>
    <property type="evidence" value="ECO:0007669"/>
    <property type="project" value="TreeGrafter"/>
</dbReference>
<dbReference type="STRING" id="763407.A0A163ERS1"/>
<dbReference type="InParanoid" id="A0A163ERS1"/>
<sequence>MSLRKSTRTIVRTSTLFYGEKPIPKLATKSKSSMKKNKTAAVTRTTKKLKASSDPSSSNVISAASATTISDEKSAELRTFDIQDAIDHLKVSDPKLAPYMTEESFEYLRKRLGNANTKNPFRALATSIIYQQIHGKAAAAICTRFIKLFDPPVPVPDIVNSDFDWFPTPKIVLDKTLEELKAAGLSTRKAEYIQSLAEKFRDCSVDIDRLQSMSDDELSQFLCSVKGIGQWTVDMFMIFNLGRPNVLPLTDLAVKKAVARHFGLPIGPKKFPTADEMCRVTKIWEPYRTVATLYMWRGSSTVISAD</sequence>
<feature type="domain" description="HhH-GPD" evidence="5">
    <location>
        <begin position="129"/>
        <end position="300"/>
    </location>
</feature>
<gene>
    <name evidence="6" type="ORF">PHYBLDRAFT_56387</name>
</gene>
<dbReference type="VEuPathDB" id="FungiDB:PHYBLDRAFT_56387"/>
<dbReference type="PANTHER" id="PTHR43003:SF5">
    <property type="entry name" value="DNA-3-METHYLADENINE GLYCOSYLASE"/>
    <property type="match status" value="1"/>
</dbReference>
<dbReference type="InterPro" id="IPR011257">
    <property type="entry name" value="DNA_glycosylase"/>
</dbReference>
<dbReference type="GeneID" id="29001119"/>
<keyword evidence="3" id="KW-0234">DNA repair</keyword>
<accession>A0A163ERS1</accession>
<dbReference type="GO" id="GO:0008725">
    <property type="term" value="F:DNA-3-methyladenine glycosylase activity"/>
    <property type="evidence" value="ECO:0007669"/>
    <property type="project" value="TreeGrafter"/>
</dbReference>
<organism evidence="6 7">
    <name type="scientific">Phycomyces blakesleeanus (strain ATCC 8743b / DSM 1359 / FGSC 10004 / NBRC 33097 / NRRL 1555)</name>
    <dbReference type="NCBI Taxonomy" id="763407"/>
    <lineage>
        <taxon>Eukaryota</taxon>
        <taxon>Fungi</taxon>
        <taxon>Fungi incertae sedis</taxon>
        <taxon>Mucoromycota</taxon>
        <taxon>Mucoromycotina</taxon>
        <taxon>Mucoromycetes</taxon>
        <taxon>Mucorales</taxon>
        <taxon>Phycomycetaceae</taxon>
        <taxon>Phycomyces</taxon>
    </lineage>
</organism>
<evidence type="ECO:0000256" key="3">
    <source>
        <dbReference type="ARBA" id="ARBA00023204"/>
    </source>
</evidence>
<dbReference type="GO" id="GO:0006285">
    <property type="term" value="P:base-excision repair, AP site formation"/>
    <property type="evidence" value="ECO:0007669"/>
    <property type="project" value="UniProtKB-ARBA"/>
</dbReference>
<dbReference type="InterPro" id="IPR003265">
    <property type="entry name" value="HhH-GPD_domain"/>
</dbReference>
<dbReference type="OrthoDB" id="415889at2759"/>